<gene>
    <name evidence="1" type="ORF">GKE73_18040</name>
</gene>
<dbReference type="RefSeq" id="WP_230371696.1">
    <property type="nucleotide sequence ID" value="NZ_WLYX01000002.1"/>
</dbReference>
<name>A0A844GCH0_9NEIS</name>
<dbReference type="AlphaFoldDB" id="A0A844GCH0"/>
<accession>A0A844GCH0</accession>
<proteinExistence type="predicted"/>
<protein>
    <submittedName>
        <fullName evidence="1">Uncharacterized protein</fullName>
    </submittedName>
</protein>
<evidence type="ECO:0000313" key="1">
    <source>
        <dbReference type="EMBL" id="MTD34246.1"/>
    </source>
</evidence>
<organism evidence="1 2">
    <name type="scientific">Paludibacterium denitrificans</name>
    <dbReference type="NCBI Taxonomy" id="2675226"/>
    <lineage>
        <taxon>Bacteria</taxon>
        <taxon>Pseudomonadati</taxon>
        <taxon>Pseudomonadota</taxon>
        <taxon>Betaproteobacteria</taxon>
        <taxon>Neisseriales</taxon>
        <taxon>Chromobacteriaceae</taxon>
        <taxon>Paludibacterium</taxon>
    </lineage>
</organism>
<comment type="caution">
    <text evidence="1">The sequence shown here is derived from an EMBL/GenBank/DDBJ whole genome shotgun (WGS) entry which is preliminary data.</text>
</comment>
<evidence type="ECO:0000313" key="2">
    <source>
        <dbReference type="Proteomes" id="UP000446658"/>
    </source>
</evidence>
<keyword evidence="2" id="KW-1185">Reference proteome</keyword>
<dbReference type="Proteomes" id="UP000446658">
    <property type="component" value="Unassembled WGS sequence"/>
</dbReference>
<reference evidence="1 2" key="1">
    <citation type="submission" date="2019-11" db="EMBL/GenBank/DDBJ databases">
        <title>Draft genome sequence of Paludibacterium sp. dN18-1.</title>
        <authorList>
            <person name="Im W.-T."/>
        </authorList>
    </citation>
    <scope>NUCLEOTIDE SEQUENCE [LARGE SCALE GENOMIC DNA]</scope>
    <source>
        <strain evidence="2">dN 18-1</strain>
    </source>
</reference>
<dbReference type="EMBL" id="WLYX01000002">
    <property type="protein sequence ID" value="MTD34246.1"/>
    <property type="molecule type" value="Genomic_DNA"/>
</dbReference>
<sequence length="90" mass="10290">MSLSENFPHKLAILQVALRAKKLKINEYLQDMAEQSVISSLLVFLNSSDFRCPITVPRKIIGQYSMLGRSALYLKLASTGRTKTYRTIRR</sequence>